<organism evidence="2 3">
    <name type="scientific">Clostridium faecium</name>
    <dbReference type="NCBI Taxonomy" id="2762223"/>
    <lineage>
        <taxon>Bacteria</taxon>
        <taxon>Bacillati</taxon>
        <taxon>Bacillota</taxon>
        <taxon>Clostridia</taxon>
        <taxon>Eubacteriales</taxon>
        <taxon>Clostridiaceae</taxon>
        <taxon>Clostridium</taxon>
    </lineage>
</organism>
<dbReference type="Gene3D" id="2.40.10.170">
    <property type="match status" value="1"/>
</dbReference>
<dbReference type="Gene3D" id="1.20.58.1290">
    <property type="entry name" value="CarD-like, C-terminal domain"/>
    <property type="match status" value="1"/>
</dbReference>
<dbReference type="InterPro" id="IPR036101">
    <property type="entry name" value="CarD-like/TRCF_RID_sf"/>
</dbReference>
<dbReference type="Pfam" id="PF21095">
    <property type="entry name" value="CarD_C"/>
    <property type="match status" value="1"/>
</dbReference>
<evidence type="ECO:0000259" key="1">
    <source>
        <dbReference type="SMART" id="SM01058"/>
    </source>
</evidence>
<dbReference type="InterPro" id="IPR048792">
    <property type="entry name" value="CarD_C"/>
</dbReference>
<protein>
    <submittedName>
        <fullName evidence="2">Transcription factor YdeB</fullName>
    </submittedName>
</protein>
<dbReference type="InterPro" id="IPR042215">
    <property type="entry name" value="CarD-like_C"/>
</dbReference>
<dbReference type="InterPro" id="IPR052531">
    <property type="entry name" value="CarD-like_regulator"/>
</dbReference>
<sequence length="165" mass="18737">MEASCLFDIGDKIVYPMQGAGIIKGIEEKDFCGKKTKYYIIKMLTNNMDIMIPSWRMSDSNIRLISDDSTLKNVLVNLGSRNIDSNESLNSKQRYQLNMDKIKSGSLKDSAEVVYDLTQLNKEKTLNTSESQLLMNARKFLVDEIILIKKITEDEANDLLNSIIS</sequence>
<dbReference type="PANTHER" id="PTHR38447:SF1">
    <property type="entry name" value="RNA POLYMERASE-BINDING TRANSCRIPTION FACTOR CARD"/>
    <property type="match status" value="1"/>
</dbReference>
<dbReference type="SMART" id="SM01058">
    <property type="entry name" value="CarD_TRCF"/>
    <property type="match status" value="1"/>
</dbReference>
<name>A0ABR8YRT8_9CLOT</name>
<keyword evidence="3" id="KW-1185">Reference proteome</keyword>
<feature type="domain" description="CarD-like/TRCF RNAP-interacting" evidence="1">
    <location>
        <begin position="6"/>
        <end position="118"/>
    </location>
</feature>
<comment type="caution">
    <text evidence="2">The sequence shown here is derived from an EMBL/GenBank/DDBJ whole genome shotgun (WGS) entry which is preliminary data.</text>
</comment>
<evidence type="ECO:0000313" key="3">
    <source>
        <dbReference type="Proteomes" id="UP000627166"/>
    </source>
</evidence>
<dbReference type="PANTHER" id="PTHR38447">
    <property type="entry name" value="TRANSCRIPTION FACTOR YDEB-RELATED"/>
    <property type="match status" value="1"/>
</dbReference>
<gene>
    <name evidence="2" type="ORF">H9637_07775</name>
</gene>
<proteinExistence type="predicted"/>
<accession>A0ABR8YRT8</accession>
<dbReference type="SUPFAM" id="SSF141259">
    <property type="entry name" value="CarD-like"/>
    <property type="match status" value="1"/>
</dbReference>
<dbReference type="Proteomes" id="UP000627166">
    <property type="component" value="Unassembled WGS sequence"/>
</dbReference>
<reference evidence="2 3" key="1">
    <citation type="submission" date="2020-08" db="EMBL/GenBank/DDBJ databases">
        <title>A Genomic Blueprint of the Chicken Gut Microbiome.</title>
        <authorList>
            <person name="Gilroy R."/>
            <person name="Ravi A."/>
            <person name="Getino M."/>
            <person name="Pursley I."/>
            <person name="Horton D.L."/>
            <person name="Alikhan N.-F."/>
            <person name="Baker D."/>
            <person name="Gharbi K."/>
            <person name="Hall N."/>
            <person name="Watson M."/>
            <person name="Adriaenssens E.M."/>
            <person name="Foster-Nyarko E."/>
            <person name="Jarju S."/>
            <person name="Secka A."/>
            <person name="Antonio M."/>
            <person name="Oren A."/>
            <person name="Chaudhuri R."/>
            <person name="La Ragione R.M."/>
            <person name="Hildebrand F."/>
            <person name="Pallen M.J."/>
        </authorList>
    </citation>
    <scope>NUCLEOTIDE SEQUENCE [LARGE SCALE GENOMIC DNA]</scope>
    <source>
        <strain evidence="2 3">N37</strain>
    </source>
</reference>
<dbReference type="InterPro" id="IPR003711">
    <property type="entry name" value="CarD-like/TRCF_RID"/>
</dbReference>
<dbReference type="EMBL" id="JACSQB010000053">
    <property type="protein sequence ID" value="MBD8046940.1"/>
    <property type="molecule type" value="Genomic_DNA"/>
</dbReference>
<dbReference type="Pfam" id="PF02559">
    <property type="entry name" value="CarD_TRCF_RID"/>
    <property type="match status" value="1"/>
</dbReference>
<evidence type="ECO:0000313" key="2">
    <source>
        <dbReference type="EMBL" id="MBD8046940.1"/>
    </source>
</evidence>